<dbReference type="RefSeq" id="WP_041089741.1">
    <property type="nucleotide sequence ID" value="NZ_JXRP01000018.1"/>
</dbReference>
<feature type="domain" description="EamA" evidence="4">
    <location>
        <begin position="150"/>
        <end position="283"/>
    </location>
</feature>
<feature type="transmembrane region" description="Helical" evidence="3">
    <location>
        <begin position="93"/>
        <end position="116"/>
    </location>
</feature>
<protein>
    <recommendedName>
        <fullName evidence="4">EamA domain-containing protein</fullName>
    </recommendedName>
</protein>
<dbReference type="InterPro" id="IPR037185">
    <property type="entry name" value="EmrE-like"/>
</dbReference>
<keyword evidence="3" id="KW-1133">Transmembrane helix</keyword>
<accession>A0A0C2VN26</accession>
<keyword evidence="6" id="KW-1185">Reference proteome</keyword>
<gene>
    <name evidence="5" type="ORF">KP78_29520</name>
</gene>
<dbReference type="OrthoDB" id="6707571at2"/>
<comment type="similarity">
    <text evidence="2">Belongs to the EamA transporter family.</text>
</comment>
<dbReference type="AlphaFoldDB" id="A0A0C2VN26"/>
<feature type="transmembrane region" description="Helical" evidence="3">
    <location>
        <begin position="242"/>
        <end position="261"/>
    </location>
</feature>
<sequence length="308" mass="34337">MKNNIYGSFLILVSATCYGVMGILAKNAFAANVSIETLLFYRFLVAATLFWCCVLYSKTNWVLPLKQLITLFIMGAGGYAGMAILLFTSYSLLPVSLAATVFYLYPVFVVILPILFYKKSLEFITIITIIFSLMGLYFMLESDFSQLNFLGLCCSLSCAVLYVFYIFQTEKINHSISPILSSAYIVLFAGVALFIFAVFKQNLTIEISYSGWVSIIGIAFFSTFLSILAFAKGVERIGSAKAALLSIFEPIVTIMLGYFLLQDPLSHIQKIGISLILISVLLTQISWLKTGPEITNKKKNVKKRGFYN</sequence>
<evidence type="ECO:0000256" key="2">
    <source>
        <dbReference type="ARBA" id="ARBA00007362"/>
    </source>
</evidence>
<dbReference type="InterPro" id="IPR000620">
    <property type="entry name" value="EamA_dom"/>
</dbReference>
<feature type="transmembrane region" description="Helical" evidence="3">
    <location>
        <begin position="123"/>
        <end position="140"/>
    </location>
</feature>
<feature type="transmembrane region" description="Helical" evidence="3">
    <location>
        <begin position="211"/>
        <end position="230"/>
    </location>
</feature>
<dbReference type="Proteomes" id="UP000031938">
    <property type="component" value="Unassembled WGS sequence"/>
</dbReference>
<dbReference type="SUPFAM" id="SSF103481">
    <property type="entry name" value="Multidrug resistance efflux transporter EmrE"/>
    <property type="match status" value="2"/>
</dbReference>
<comment type="caution">
    <text evidence="5">The sequence shown here is derived from an EMBL/GenBank/DDBJ whole genome shotgun (WGS) entry which is preliminary data.</text>
</comment>
<evidence type="ECO:0000313" key="5">
    <source>
        <dbReference type="EMBL" id="KIL45408.1"/>
    </source>
</evidence>
<reference evidence="5 6" key="1">
    <citation type="submission" date="2015-01" db="EMBL/GenBank/DDBJ databases">
        <title>Genome sequencing of Jeotgalibacillus soli.</title>
        <authorList>
            <person name="Goh K.M."/>
            <person name="Chan K.-G."/>
            <person name="Yaakop A.S."/>
            <person name="Ee R."/>
            <person name="Gan H.M."/>
            <person name="Chan C.S."/>
        </authorList>
    </citation>
    <scope>NUCLEOTIDE SEQUENCE [LARGE SCALE GENOMIC DNA]</scope>
    <source>
        <strain evidence="5 6">P9</strain>
    </source>
</reference>
<keyword evidence="3" id="KW-0812">Transmembrane</keyword>
<feature type="transmembrane region" description="Helical" evidence="3">
    <location>
        <begin position="146"/>
        <end position="167"/>
    </location>
</feature>
<organism evidence="5 6">
    <name type="scientific">Jeotgalibacillus soli</name>
    <dbReference type="NCBI Taxonomy" id="889306"/>
    <lineage>
        <taxon>Bacteria</taxon>
        <taxon>Bacillati</taxon>
        <taxon>Bacillota</taxon>
        <taxon>Bacilli</taxon>
        <taxon>Bacillales</taxon>
        <taxon>Caryophanaceae</taxon>
        <taxon>Jeotgalibacillus</taxon>
    </lineage>
</organism>
<dbReference type="PATRIC" id="fig|889306.3.peg.2964"/>
<evidence type="ECO:0000256" key="3">
    <source>
        <dbReference type="SAM" id="Phobius"/>
    </source>
</evidence>
<evidence type="ECO:0000256" key="1">
    <source>
        <dbReference type="ARBA" id="ARBA00004127"/>
    </source>
</evidence>
<feature type="transmembrane region" description="Helical" evidence="3">
    <location>
        <begin position="267"/>
        <end position="288"/>
    </location>
</feature>
<feature type="transmembrane region" description="Helical" evidence="3">
    <location>
        <begin position="68"/>
        <end position="87"/>
    </location>
</feature>
<dbReference type="STRING" id="889306.KP78_29520"/>
<dbReference type="Gene3D" id="1.10.3730.20">
    <property type="match status" value="1"/>
</dbReference>
<dbReference type="PANTHER" id="PTHR22911:SF137">
    <property type="entry name" value="SOLUTE CARRIER FAMILY 35 MEMBER G2-RELATED"/>
    <property type="match status" value="1"/>
</dbReference>
<name>A0A0C2VN26_9BACL</name>
<dbReference type="PANTHER" id="PTHR22911">
    <property type="entry name" value="ACYL-MALONYL CONDENSING ENZYME-RELATED"/>
    <property type="match status" value="1"/>
</dbReference>
<proteinExistence type="inferred from homology"/>
<keyword evidence="3" id="KW-0472">Membrane</keyword>
<evidence type="ECO:0000313" key="6">
    <source>
        <dbReference type="Proteomes" id="UP000031938"/>
    </source>
</evidence>
<comment type="subcellular location">
    <subcellularLocation>
        <location evidence="1">Endomembrane system</location>
        <topology evidence="1">Multi-pass membrane protein</topology>
    </subcellularLocation>
</comment>
<feature type="transmembrane region" description="Helical" evidence="3">
    <location>
        <begin position="40"/>
        <end position="56"/>
    </location>
</feature>
<evidence type="ECO:0000259" key="4">
    <source>
        <dbReference type="Pfam" id="PF00892"/>
    </source>
</evidence>
<feature type="transmembrane region" description="Helical" evidence="3">
    <location>
        <begin position="179"/>
        <end position="199"/>
    </location>
</feature>
<dbReference type="EMBL" id="JXRP01000018">
    <property type="protein sequence ID" value="KIL45408.1"/>
    <property type="molecule type" value="Genomic_DNA"/>
</dbReference>
<dbReference type="Pfam" id="PF00892">
    <property type="entry name" value="EamA"/>
    <property type="match status" value="2"/>
</dbReference>
<feature type="domain" description="EamA" evidence="4">
    <location>
        <begin position="6"/>
        <end position="140"/>
    </location>
</feature>
<dbReference type="GO" id="GO:0016020">
    <property type="term" value="C:membrane"/>
    <property type="evidence" value="ECO:0007669"/>
    <property type="project" value="InterPro"/>
</dbReference>